<evidence type="ECO:0000256" key="3">
    <source>
        <dbReference type="ARBA" id="ARBA00022729"/>
    </source>
</evidence>
<dbReference type="GO" id="GO:0006817">
    <property type="term" value="P:phosphate ion transport"/>
    <property type="evidence" value="ECO:0007669"/>
    <property type="project" value="UniProtKB-UniRule"/>
</dbReference>
<evidence type="ECO:0000256" key="2">
    <source>
        <dbReference type="ARBA" id="ARBA00022448"/>
    </source>
</evidence>
<dbReference type="PANTHER" id="PTHR30570">
    <property type="entry name" value="PERIPLASMIC PHOSPHATE BINDING COMPONENT OF PHOSPHATE ABC TRANSPORTER"/>
    <property type="match status" value="1"/>
</dbReference>
<dbReference type="GO" id="GO:0042301">
    <property type="term" value="F:phosphate ion binding"/>
    <property type="evidence" value="ECO:0007669"/>
    <property type="project" value="UniProtKB-UniRule"/>
</dbReference>
<dbReference type="InterPro" id="IPR011862">
    <property type="entry name" value="Phos-bd"/>
</dbReference>
<name>A0A2Z4Y0W6_SUMC1</name>
<dbReference type="SUPFAM" id="SSF53850">
    <property type="entry name" value="Periplasmic binding protein-like II"/>
    <property type="match status" value="1"/>
</dbReference>
<dbReference type="InterPro" id="IPR024370">
    <property type="entry name" value="PBP_domain"/>
</dbReference>
<comment type="function">
    <text evidence="4">Involved in the system for phosphate transport across the cytoplasmic membrane.</text>
</comment>
<sequence>MIKCVVLTAIAVLSFGLGGVTTLSAQPLRVTIDGSSTVYPITEAVAEEFQKAKSGNIHVTVGISGTGGGFKKFLRGETDICNASRPILQQEFDAAKKAGIEFIELPIAFDALSVVVNPENTWADTLTTAELRLMWEPAAEKKITNWKQVRPTFPDAPLTLYGPGADSGTFDYFTEVIVGKAKASRGDYMPSEDDNVLVQGITKDKNALGYFGFAYFLENKDKLKLVAIDAGKGPVKPSEETVMKGSYSPLSRPLFIYVNVKSLDRPEVREFVEFYLTHVGKLAKEVGYIPLPADSYEKAKKRLTGRESGTAFLGHSEAGMHVDEMFARQLHR</sequence>
<keyword evidence="2 4" id="KW-0813">Transport</keyword>
<evidence type="ECO:0000259" key="5">
    <source>
        <dbReference type="Pfam" id="PF12849"/>
    </source>
</evidence>
<dbReference type="KEGG" id="schv:BRCON_0054"/>
<dbReference type="NCBIfam" id="TIGR02136">
    <property type="entry name" value="ptsS_2"/>
    <property type="match status" value="1"/>
</dbReference>
<reference evidence="6 7" key="1">
    <citation type="submission" date="2018-05" db="EMBL/GenBank/DDBJ databases">
        <title>A metagenomic window into the 2 km-deep terrestrial subsurface aquifer revealed taxonomically and functionally diverse microbial community comprising novel uncultured bacterial lineages.</title>
        <authorList>
            <person name="Kadnikov V.V."/>
            <person name="Mardanov A.V."/>
            <person name="Beletsky A.V."/>
            <person name="Banks D."/>
            <person name="Pimenov N.V."/>
            <person name="Frank Y.A."/>
            <person name="Karnachuk O.V."/>
            <person name="Ravin N.V."/>
        </authorList>
    </citation>
    <scope>NUCLEOTIDE SEQUENCE [LARGE SCALE GENOMIC DNA]</scope>
    <source>
        <strain evidence="6">BY</strain>
    </source>
</reference>
<comment type="similarity">
    <text evidence="1 4">Belongs to the PstS family.</text>
</comment>
<feature type="domain" description="PBP" evidence="5">
    <location>
        <begin position="26"/>
        <end position="276"/>
    </location>
</feature>
<feature type="signal peptide" evidence="4">
    <location>
        <begin position="1"/>
        <end position="25"/>
    </location>
</feature>
<proteinExistence type="inferred from homology"/>
<evidence type="ECO:0000313" key="7">
    <source>
        <dbReference type="Proteomes" id="UP000262583"/>
    </source>
</evidence>
<feature type="chain" id="PRO_5027160102" description="Phosphate-binding protein" evidence="4">
    <location>
        <begin position="26"/>
        <end position="332"/>
    </location>
</feature>
<dbReference type="Pfam" id="PF12849">
    <property type="entry name" value="PBP_like_2"/>
    <property type="match status" value="1"/>
</dbReference>
<dbReference type="FunFam" id="3.40.190.10:FF:000156">
    <property type="entry name" value="Phosphate ABC transporter, phosphate-binding protein"/>
    <property type="match status" value="1"/>
</dbReference>
<dbReference type="InterPro" id="IPR050811">
    <property type="entry name" value="Phosphate_ABC_transporter"/>
</dbReference>
<protein>
    <recommendedName>
        <fullName evidence="4">Phosphate-binding protein</fullName>
    </recommendedName>
</protein>
<organism evidence="6 7">
    <name type="scientific">Sumerlaea chitinivorans</name>
    <dbReference type="NCBI Taxonomy" id="2250252"/>
    <lineage>
        <taxon>Bacteria</taxon>
        <taxon>Candidatus Sumerlaeota</taxon>
        <taxon>Candidatus Sumerlaeia</taxon>
        <taxon>Candidatus Sumerlaeales</taxon>
        <taxon>Candidatus Sumerlaeaceae</taxon>
        <taxon>Candidatus Sumerlaea</taxon>
    </lineage>
</organism>
<accession>A0A2Z4Y0W6</accession>
<dbReference type="AlphaFoldDB" id="A0A2Z4Y0W6"/>
<dbReference type="PANTHER" id="PTHR30570:SF1">
    <property type="entry name" value="PHOSPHATE-BINDING PROTEIN PSTS"/>
    <property type="match status" value="1"/>
</dbReference>
<dbReference type="CDD" id="cd13654">
    <property type="entry name" value="PBP2_phosphate_like_2"/>
    <property type="match status" value="1"/>
</dbReference>
<dbReference type="EMBL" id="CP030759">
    <property type="protein sequence ID" value="AXA34831.1"/>
    <property type="molecule type" value="Genomic_DNA"/>
</dbReference>
<evidence type="ECO:0000256" key="4">
    <source>
        <dbReference type="RuleBase" id="RU367119"/>
    </source>
</evidence>
<evidence type="ECO:0000313" key="6">
    <source>
        <dbReference type="EMBL" id="AXA34831.1"/>
    </source>
</evidence>
<keyword evidence="4" id="KW-0592">Phosphate transport</keyword>
<dbReference type="Gene3D" id="3.40.190.10">
    <property type="entry name" value="Periplasmic binding protein-like II"/>
    <property type="match status" value="2"/>
</dbReference>
<gene>
    <name evidence="6" type="ORF">BRCON_0054</name>
</gene>
<keyword evidence="3 4" id="KW-0732">Signal</keyword>
<dbReference type="Proteomes" id="UP000262583">
    <property type="component" value="Chromosome"/>
</dbReference>
<evidence type="ECO:0000256" key="1">
    <source>
        <dbReference type="ARBA" id="ARBA00008725"/>
    </source>
</evidence>